<evidence type="ECO:0000313" key="1">
    <source>
        <dbReference type="EMBL" id="EME76915.1"/>
    </source>
</evidence>
<dbReference type="OrthoDB" id="3648791at2759"/>
<dbReference type="AlphaFoldDB" id="M2YGI8"/>
<dbReference type="Proteomes" id="UP000016932">
    <property type="component" value="Unassembled WGS sequence"/>
</dbReference>
<dbReference type="HOGENOM" id="CLU_2559263_0_0_1"/>
<dbReference type="VEuPathDB" id="FungiDB:MYCFIDRAFT_212751"/>
<proteinExistence type="predicted"/>
<reference evidence="1 2" key="1">
    <citation type="journal article" date="2012" name="PLoS Pathog.">
        <title>Diverse lifestyles and strategies of plant pathogenesis encoded in the genomes of eighteen Dothideomycetes fungi.</title>
        <authorList>
            <person name="Ohm R.A."/>
            <person name="Feau N."/>
            <person name="Henrissat B."/>
            <person name="Schoch C.L."/>
            <person name="Horwitz B.A."/>
            <person name="Barry K.W."/>
            <person name="Condon B.J."/>
            <person name="Copeland A.C."/>
            <person name="Dhillon B."/>
            <person name="Glaser F."/>
            <person name="Hesse C.N."/>
            <person name="Kosti I."/>
            <person name="LaButti K."/>
            <person name="Lindquist E.A."/>
            <person name="Lucas S."/>
            <person name="Salamov A.A."/>
            <person name="Bradshaw R.E."/>
            <person name="Ciuffetti L."/>
            <person name="Hamelin R.C."/>
            <person name="Kema G.H.J."/>
            <person name="Lawrence C."/>
            <person name="Scott J.A."/>
            <person name="Spatafora J.W."/>
            <person name="Turgeon B.G."/>
            <person name="de Wit P.J.G.M."/>
            <person name="Zhong S."/>
            <person name="Goodwin S.B."/>
            <person name="Grigoriev I.V."/>
        </authorList>
    </citation>
    <scope>NUCLEOTIDE SEQUENCE [LARGE SCALE GENOMIC DNA]</scope>
    <source>
        <strain evidence="1 2">CIRAD86</strain>
    </source>
</reference>
<name>M2YGI8_PSEFD</name>
<gene>
    <name evidence="1" type="ORF">MYCFIDRAFT_212751</name>
</gene>
<dbReference type="KEGG" id="pfj:MYCFIDRAFT_212751"/>
<keyword evidence="2" id="KW-1185">Reference proteome</keyword>
<organism evidence="1 2">
    <name type="scientific">Pseudocercospora fijiensis (strain CIRAD86)</name>
    <name type="common">Black leaf streak disease fungus</name>
    <name type="synonym">Mycosphaerella fijiensis</name>
    <dbReference type="NCBI Taxonomy" id="383855"/>
    <lineage>
        <taxon>Eukaryota</taxon>
        <taxon>Fungi</taxon>
        <taxon>Dikarya</taxon>
        <taxon>Ascomycota</taxon>
        <taxon>Pezizomycotina</taxon>
        <taxon>Dothideomycetes</taxon>
        <taxon>Dothideomycetidae</taxon>
        <taxon>Mycosphaerellales</taxon>
        <taxon>Mycosphaerellaceae</taxon>
        <taxon>Pseudocercospora</taxon>
    </lineage>
</organism>
<protein>
    <submittedName>
        <fullName evidence="1">Uncharacterized protein</fullName>
    </submittedName>
</protein>
<dbReference type="EMBL" id="KB446573">
    <property type="protein sequence ID" value="EME76915.1"/>
    <property type="molecule type" value="Genomic_DNA"/>
</dbReference>
<dbReference type="RefSeq" id="XP_007932551.1">
    <property type="nucleotide sequence ID" value="XM_007934360.1"/>
</dbReference>
<sequence length="82" mass="8853">MVSLAGVRTACGVTVTGKDIFGNNLPSQSLEWGPDQLTGSSMEFWKLNGIVNAKEVTVKITSSLSQTATIVFLDNVRYCVRT</sequence>
<dbReference type="GeneID" id="19337819"/>
<accession>M2YGI8</accession>
<evidence type="ECO:0000313" key="2">
    <source>
        <dbReference type="Proteomes" id="UP000016932"/>
    </source>
</evidence>